<name>A0A381Q1L7_9ZZZZ</name>
<sequence>MQDYKFNFNNACLVAEIRPKCANNAILFKFQLTLLVK</sequence>
<reference evidence="1" key="1">
    <citation type="submission" date="2018-05" db="EMBL/GenBank/DDBJ databases">
        <authorList>
            <person name="Lanie J.A."/>
            <person name="Ng W.-L."/>
            <person name="Kazmierczak K.M."/>
            <person name="Andrzejewski T.M."/>
            <person name="Davidsen T.M."/>
            <person name="Wayne K.J."/>
            <person name="Tettelin H."/>
            <person name="Glass J.I."/>
            <person name="Rusch D."/>
            <person name="Podicherti R."/>
            <person name="Tsui H.-C.T."/>
            <person name="Winkler M.E."/>
        </authorList>
    </citation>
    <scope>NUCLEOTIDE SEQUENCE</scope>
</reference>
<dbReference type="AlphaFoldDB" id="A0A381Q1L7"/>
<gene>
    <name evidence="1" type="ORF">METZ01_LOCUS25033</name>
</gene>
<protein>
    <submittedName>
        <fullName evidence="1">Uncharacterized protein</fullName>
    </submittedName>
</protein>
<organism evidence="1">
    <name type="scientific">marine metagenome</name>
    <dbReference type="NCBI Taxonomy" id="408172"/>
    <lineage>
        <taxon>unclassified sequences</taxon>
        <taxon>metagenomes</taxon>
        <taxon>ecological metagenomes</taxon>
    </lineage>
</organism>
<dbReference type="EMBL" id="UINC01001146">
    <property type="protein sequence ID" value="SUZ72179.1"/>
    <property type="molecule type" value="Genomic_DNA"/>
</dbReference>
<proteinExistence type="predicted"/>
<evidence type="ECO:0000313" key="1">
    <source>
        <dbReference type="EMBL" id="SUZ72179.1"/>
    </source>
</evidence>
<accession>A0A381Q1L7</accession>